<dbReference type="Proteomes" id="UP000197032">
    <property type="component" value="Unassembled WGS sequence"/>
</dbReference>
<dbReference type="AlphaFoldDB" id="A0A1Z5HQS6"/>
<comment type="caution">
    <text evidence="1">The sequence shown here is derived from an EMBL/GenBank/DDBJ whole genome shotgun (WGS) entry which is preliminary data.</text>
</comment>
<dbReference type="InterPro" id="IPR008764">
    <property type="entry name" value="Peptidase_U57"/>
</dbReference>
<proteinExistence type="predicted"/>
<sequence length="160" mass="17734">MNVEATGYWVSEEDQPEKVVELLEKNPADILILTGHDGFLKRKSDFSNLDNYRTSRYFVEAVKKIRRIIPSKDTLVIFAGACQSHYEAILKAGANFASSPMRALIHALDPVFVAEKVAHTPISEIIPLEELTADTITGAKGIGGIETKGRLRMAYPQSPY</sequence>
<dbReference type="EMBL" id="BDGJ01000023">
    <property type="protein sequence ID" value="GAW91630.1"/>
    <property type="molecule type" value="Genomic_DNA"/>
</dbReference>
<accession>A0A1Z5HQS6</accession>
<keyword evidence="2" id="KW-1185">Reference proteome</keyword>
<organism evidence="1 2">
    <name type="scientific">Calderihabitans maritimus</name>
    <dbReference type="NCBI Taxonomy" id="1246530"/>
    <lineage>
        <taxon>Bacteria</taxon>
        <taxon>Bacillati</taxon>
        <taxon>Bacillota</taxon>
        <taxon>Clostridia</taxon>
        <taxon>Neomoorellales</taxon>
        <taxon>Calderihabitantaceae</taxon>
        <taxon>Calderihabitans</taxon>
    </lineage>
</organism>
<evidence type="ECO:0000313" key="2">
    <source>
        <dbReference type="Proteomes" id="UP000197032"/>
    </source>
</evidence>
<evidence type="ECO:0000313" key="1">
    <source>
        <dbReference type="EMBL" id="GAW91630.1"/>
    </source>
</evidence>
<dbReference type="Pfam" id="PF05582">
    <property type="entry name" value="Peptidase_U57"/>
    <property type="match status" value="1"/>
</dbReference>
<protein>
    <submittedName>
        <fullName evidence="1">Peptidase</fullName>
    </submittedName>
</protein>
<gene>
    <name evidence="1" type="ORF">KKC1_07910</name>
</gene>
<reference evidence="2" key="1">
    <citation type="journal article" date="2017" name="Appl. Environ. Microbiol.">
        <title>Genomic analysis of Calderihabitans maritimus KKC1, a thermophilic hydrogenogenic carboxydotrophic bacterium isolated from marine sediment.</title>
        <authorList>
            <person name="Omae K."/>
            <person name="Yoneda Y."/>
            <person name="Fukuyama Y."/>
            <person name="Yoshida T."/>
            <person name="Sako Y."/>
        </authorList>
    </citation>
    <scope>NUCLEOTIDE SEQUENCE [LARGE SCALE GENOMIC DNA]</scope>
    <source>
        <strain evidence="2">KKC1</strain>
    </source>
</reference>
<name>A0A1Z5HQS6_9FIRM</name>